<feature type="region of interest" description="Disordered" evidence="6">
    <location>
        <begin position="306"/>
        <end position="326"/>
    </location>
</feature>
<reference evidence="8 9" key="1">
    <citation type="submission" date="2019-03" db="EMBL/GenBank/DDBJ databases">
        <title>Single cell metagenomics reveals metabolic interactions within the superorganism composed of flagellate Streblomastix strix and complex community of Bacteroidetes bacteria on its surface.</title>
        <authorList>
            <person name="Treitli S.C."/>
            <person name="Kolisko M."/>
            <person name="Husnik F."/>
            <person name="Keeling P."/>
            <person name="Hampl V."/>
        </authorList>
    </citation>
    <scope>NUCLEOTIDE SEQUENCE [LARGE SCALE GENOMIC DNA]</scope>
    <source>
        <strain evidence="8">ST1C</strain>
    </source>
</reference>
<evidence type="ECO:0000256" key="6">
    <source>
        <dbReference type="SAM" id="MobiDB-lite"/>
    </source>
</evidence>
<feature type="region of interest" description="Disordered" evidence="6">
    <location>
        <begin position="202"/>
        <end position="225"/>
    </location>
</feature>
<accession>A0A5J4VJT0</accession>
<evidence type="ECO:0000313" key="9">
    <source>
        <dbReference type="Proteomes" id="UP000324800"/>
    </source>
</evidence>
<feature type="compositionally biased region" description="Basic and acidic residues" evidence="6">
    <location>
        <begin position="306"/>
        <end position="315"/>
    </location>
</feature>
<feature type="region of interest" description="Disordered" evidence="6">
    <location>
        <begin position="707"/>
        <end position="727"/>
    </location>
</feature>
<dbReference type="OrthoDB" id="17346at2759"/>
<proteinExistence type="inferred from homology"/>
<dbReference type="Pfam" id="PF13890">
    <property type="entry name" value="Rab3-GTPase_cat"/>
    <property type="match status" value="1"/>
</dbReference>
<evidence type="ECO:0000256" key="3">
    <source>
        <dbReference type="ARBA" id="ARBA00015817"/>
    </source>
</evidence>
<evidence type="ECO:0000256" key="2">
    <source>
        <dbReference type="ARBA" id="ARBA00008856"/>
    </source>
</evidence>
<evidence type="ECO:0000259" key="7">
    <source>
        <dbReference type="Pfam" id="PF13890"/>
    </source>
</evidence>
<dbReference type="EMBL" id="SNRW01006625">
    <property type="protein sequence ID" value="KAA6382720.1"/>
    <property type="molecule type" value="Genomic_DNA"/>
</dbReference>
<dbReference type="GO" id="GO:0005096">
    <property type="term" value="F:GTPase activator activity"/>
    <property type="evidence" value="ECO:0007669"/>
    <property type="project" value="UniProtKB-KW"/>
</dbReference>
<evidence type="ECO:0000313" key="8">
    <source>
        <dbReference type="EMBL" id="KAA6382720.1"/>
    </source>
</evidence>
<evidence type="ECO:0000256" key="4">
    <source>
        <dbReference type="ARBA" id="ARBA00022468"/>
    </source>
</evidence>
<comment type="caution">
    <text evidence="8">The sequence shown here is derived from an EMBL/GenBank/DDBJ whole genome shotgun (WGS) entry which is preliminary data.</text>
</comment>
<feature type="compositionally biased region" description="Basic and acidic residues" evidence="6">
    <location>
        <begin position="707"/>
        <end position="719"/>
    </location>
</feature>
<dbReference type="PANTHER" id="PTHR21422">
    <property type="entry name" value="RAB3 GTPASE-ACTIVATING PROTEIN CATALYTIC SUBUNIT"/>
    <property type="match status" value="1"/>
</dbReference>
<dbReference type="PANTHER" id="PTHR21422:SF9">
    <property type="entry name" value="RAB3 GTPASE-ACTIVATING PROTEIN CATALYTIC SUBUNIT"/>
    <property type="match status" value="1"/>
</dbReference>
<keyword evidence="5" id="KW-0963">Cytoplasm</keyword>
<comment type="similarity">
    <text evidence="2">Belongs to the Rab3-GAP catalytic subunit family.</text>
</comment>
<organism evidence="8 9">
    <name type="scientific">Streblomastix strix</name>
    <dbReference type="NCBI Taxonomy" id="222440"/>
    <lineage>
        <taxon>Eukaryota</taxon>
        <taxon>Metamonada</taxon>
        <taxon>Preaxostyla</taxon>
        <taxon>Oxymonadida</taxon>
        <taxon>Streblomastigidae</taxon>
        <taxon>Streblomastix</taxon>
    </lineage>
</organism>
<feature type="compositionally biased region" description="Basic and acidic residues" evidence="6">
    <location>
        <begin position="204"/>
        <end position="224"/>
    </location>
</feature>
<gene>
    <name evidence="8" type="ORF">EZS28_021754</name>
</gene>
<dbReference type="InterPro" id="IPR026147">
    <property type="entry name" value="Rab3GAP1_conserved"/>
</dbReference>
<sequence length="762" mass="87232">MSSLILFLTPPWSLLSRFTALASCQEKGLNQSRPQRIVGVQSAFFTAWLELILEVNRRWTNLRPIPHLRSTYCLDYYGIDDEDEYQDEDDDIDIDNIHSNDNEQGNVQQNKRVNVQSGWEDDDEYDLSSDRIKLDEQQQQKEKKEQEQIQTNYDDEDDNKVQDLEQGVIFDLPDQYKQIKDSSIKTESAYVSDSLLKYAFSSKNESKSKEKQKDKSQIKDEKDKGKKKVTFNLNLKQIQQEQIKSNEQQTSQLSNIGDPDSSCEFLSQEIIQKSGIQLKSKKINSNQFNKENVNELKDKEKKQQIGHYQQKEQSSRHQKITKPQGRSHVLISNEQEVELINTRKNGKTIKLYVPKTQELGPIADDGLPMEANINSAQMSMSMLKSDISAFKAANPYGMFEDFCRWQSPKDWIIEKNGIEIPAPIECRNEWQGLNTRLSHRMAGGTSIVGSPYKLAGREGNTWLKLWQESPPQPAYLQDPLFDAENQAAGALTYLNSIRPCFLLDQLQRIWCNTALCTLLYTSPIPLIYFPPYEIHPDNGSDPFSAGHDDLWFHSPFGVLCQELEHLSLIPPQILFQSQQNISFLTPSIQTLPSLGSMNNLLNKQGFILHYIRSNKHAQIDQYQTDVQKDITGDISHSQSQKFNQINKIEENCGEMQTILSSAILDGGLELLIKDDKDEWPEVGETLKISQKEEIIVSVNERIYDKINNEDTNKEQKDSNGEGDSTEYMDDGILFTEDLPQRLSISLSPNTIFFHTSITTGAV</sequence>
<dbReference type="Proteomes" id="UP000324800">
    <property type="component" value="Unassembled WGS sequence"/>
</dbReference>
<protein>
    <recommendedName>
        <fullName evidence="3">Rab3 GTPase-activating protein catalytic subunit</fullName>
    </recommendedName>
</protein>
<keyword evidence="4" id="KW-0343">GTPase activation</keyword>
<feature type="compositionally biased region" description="Basic and acidic residues" evidence="6">
    <location>
        <begin position="135"/>
        <end position="147"/>
    </location>
</feature>
<comment type="subcellular location">
    <subcellularLocation>
        <location evidence="1">Cytoplasm</location>
    </subcellularLocation>
</comment>
<dbReference type="InterPro" id="IPR045700">
    <property type="entry name" value="Rab3GAP1"/>
</dbReference>
<evidence type="ECO:0000256" key="5">
    <source>
        <dbReference type="ARBA" id="ARBA00022490"/>
    </source>
</evidence>
<feature type="region of interest" description="Disordered" evidence="6">
    <location>
        <begin position="135"/>
        <end position="160"/>
    </location>
</feature>
<dbReference type="GO" id="GO:0005737">
    <property type="term" value="C:cytoplasm"/>
    <property type="evidence" value="ECO:0007669"/>
    <property type="project" value="UniProtKB-SubCell"/>
</dbReference>
<name>A0A5J4VJT0_9EUKA</name>
<evidence type="ECO:0000256" key="1">
    <source>
        <dbReference type="ARBA" id="ARBA00004496"/>
    </source>
</evidence>
<dbReference type="AlphaFoldDB" id="A0A5J4VJT0"/>
<feature type="domain" description="Rab3GAP catalytic subunit conserved" evidence="7">
    <location>
        <begin position="350"/>
        <end position="494"/>
    </location>
</feature>